<dbReference type="EMBL" id="NPEX01000154">
    <property type="protein sequence ID" value="RAI42440.1"/>
    <property type="molecule type" value="Genomic_DNA"/>
</dbReference>
<evidence type="ECO:0008006" key="3">
    <source>
        <dbReference type="Google" id="ProtNLM"/>
    </source>
</evidence>
<evidence type="ECO:0000313" key="2">
    <source>
        <dbReference type="Proteomes" id="UP000249130"/>
    </source>
</evidence>
<reference evidence="1 2" key="1">
    <citation type="submission" date="2017-07" db="EMBL/GenBank/DDBJ databases">
        <title>Draft Genome Sequences of Select Purple Nonsulfur Bacteria.</title>
        <authorList>
            <person name="Lasarre B."/>
            <person name="Mckinlay J.B."/>
        </authorList>
    </citation>
    <scope>NUCLEOTIDE SEQUENCE [LARGE SCALE GENOMIC DNA]</scope>
    <source>
        <strain evidence="1 2">DSM 5909</strain>
    </source>
</reference>
<protein>
    <recommendedName>
        <fullName evidence="3">DUF1289 domain-containing protein</fullName>
    </recommendedName>
</protein>
<dbReference type="InterPro" id="IPR010710">
    <property type="entry name" value="DUF1289"/>
</dbReference>
<keyword evidence="2" id="KW-1185">Reference proteome</keyword>
<dbReference type="OrthoDB" id="3569535at2"/>
<dbReference type="PANTHER" id="PTHR35175:SF2">
    <property type="entry name" value="DUF1289 DOMAIN-CONTAINING PROTEIN"/>
    <property type="match status" value="1"/>
</dbReference>
<sequence length="65" mass="6959">MESPCNKVCTVDRASNLCLGCGRTLAEIAEWADLSGEERARIMAELPARLAHLPAVATPRPLIVA</sequence>
<dbReference type="PANTHER" id="PTHR35175">
    <property type="entry name" value="DUF1289 DOMAIN-CONTAINING PROTEIN"/>
    <property type="match status" value="1"/>
</dbReference>
<proteinExistence type="predicted"/>
<dbReference type="Pfam" id="PF06945">
    <property type="entry name" value="DUF1289"/>
    <property type="match status" value="1"/>
</dbReference>
<dbReference type="AlphaFoldDB" id="A0A327KU42"/>
<name>A0A327KU42_9BRAD</name>
<dbReference type="Proteomes" id="UP000249130">
    <property type="component" value="Unassembled WGS sequence"/>
</dbReference>
<comment type="caution">
    <text evidence="1">The sequence shown here is derived from an EMBL/GenBank/DDBJ whole genome shotgun (WGS) entry which is preliminary data.</text>
</comment>
<organism evidence="1 2">
    <name type="scientific">Rhodoplanes roseus</name>
    <dbReference type="NCBI Taxonomy" id="29409"/>
    <lineage>
        <taxon>Bacteria</taxon>
        <taxon>Pseudomonadati</taxon>
        <taxon>Pseudomonadota</taxon>
        <taxon>Alphaproteobacteria</taxon>
        <taxon>Hyphomicrobiales</taxon>
        <taxon>Nitrobacteraceae</taxon>
        <taxon>Rhodoplanes</taxon>
    </lineage>
</organism>
<accession>A0A327KU42</accession>
<evidence type="ECO:0000313" key="1">
    <source>
        <dbReference type="EMBL" id="RAI42440.1"/>
    </source>
</evidence>
<gene>
    <name evidence="1" type="ORF">CH341_19550</name>
</gene>